<organism evidence="1 2">
    <name type="scientific">Echinicola vietnamensis (strain DSM 17526 / LMG 23754 / KMM 6221)</name>
    <dbReference type="NCBI Taxonomy" id="926556"/>
    <lineage>
        <taxon>Bacteria</taxon>
        <taxon>Pseudomonadati</taxon>
        <taxon>Bacteroidota</taxon>
        <taxon>Cytophagia</taxon>
        <taxon>Cytophagales</taxon>
        <taxon>Cyclobacteriaceae</taxon>
        <taxon>Echinicola</taxon>
    </lineage>
</organism>
<dbReference type="KEGG" id="evi:Echvi_2787"/>
<dbReference type="InterPro" id="IPR014984">
    <property type="entry name" value="HopJ"/>
</dbReference>
<evidence type="ECO:0000313" key="1">
    <source>
        <dbReference type="EMBL" id="AGA79026.1"/>
    </source>
</evidence>
<dbReference type="EMBL" id="CP003346">
    <property type="protein sequence ID" value="AGA79026.1"/>
    <property type="molecule type" value="Genomic_DNA"/>
</dbReference>
<dbReference type="AlphaFoldDB" id="L0G239"/>
<dbReference type="Pfam" id="PF08888">
    <property type="entry name" value="HopJ"/>
    <property type="match status" value="1"/>
</dbReference>
<reference evidence="2" key="1">
    <citation type="submission" date="2012-02" db="EMBL/GenBank/DDBJ databases">
        <title>The complete genome of Echinicola vietnamensis DSM 17526.</title>
        <authorList>
            <person name="Lucas S."/>
            <person name="Copeland A."/>
            <person name="Lapidus A."/>
            <person name="Glavina del Rio T."/>
            <person name="Dalin E."/>
            <person name="Tice H."/>
            <person name="Bruce D."/>
            <person name="Goodwin L."/>
            <person name="Pitluck S."/>
            <person name="Peters L."/>
            <person name="Ovchinnikova G."/>
            <person name="Teshima H."/>
            <person name="Kyrpides N."/>
            <person name="Mavromatis K."/>
            <person name="Ivanova N."/>
            <person name="Brettin T."/>
            <person name="Detter J.C."/>
            <person name="Han C."/>
            <person name="Larimer F."/>
            <person name="Land M."/>
            <person name="Hauser L."/>
            <person name="Markowitz V."/>
            <person name="Cheng J.-F."/>
            <person name="Hugenholtz P."/>
            <person name="Woyke T."/>
            <person name="Wu D."/>
            <person name="Brambilla E."/>
            <person name="Klenk H.-P."/>
            <person name="Eisen J.A."/>
        </authorList>
    </citation>
    <scope>NUCLEOTIDE SEQUENCE [LARGE SCALE GENOMIC DNA]</scope>
    <source>
        <strain evidence="2">DSM 17526 / LMG 23754 / KMM 6221</strain>
    </source>
</reference>
<dbReference type="Gene3D" id="3.20.160.10">
    <property type="entry name" value="vpa0580 domain like"/>
    <property type="match status" value="1"/>
</dbReference>
<dbReference type="PATRIC" id="fig|926556.3.peg.2942"/>
<gene>
    <name evidence="1" type="ordered locus">Echvi_2787</name>
</gene>
<keyword evidence="2" id="KW-1185">Reference proteome</keyword>
<dbReference type="eggNOG" id="ENOG5032RP0">
    <property type="taxonomic scope" value="Bacteria"/>
</dbReference>
<name>L0G239_ECHVK</name>
<dbReference type="Proteomes" id="UP000010796">
    <property type="component" value="Chromosome"/>
</dbReference>
<accession>L0G239</accession>
<dbReference type="InterPro" id="IPR038604">
    <property type="entry name" value="HopJ_sf"/>
</dbReference>
<protein>
    <submittedName>
        <fullName evidence="1">HopJ type III effector protein</fullName>
    </submittedName>
</protein>
<dbReference type="HOGENOM" id="CLU_121622_1_1_10"/>
<sequence>MKFAYHLTFKLNHEKPIIFGQTILPTMTFLDKISQNPEAISFQETMDFIDENYIFTPTHFSNGKTVNEAGQNNGSCKIFSLGRLLSLSKAQTLNLFGDIYRKDVLGNPQGEDHQNIRNFIQNGWEGIIFKGTALEKK</sequence>
<evidence type="ECO:0000313" key="2">
    <source>
        <dbReference type="Proteomes" id="UP000010796"/>
    </source>
</evidence>
<proteinExistence type="predicted"/>